<evidence type="ECO:0000313" key="3">
    <source>
        <dbReference type="Proteomes" id="UP001203423"/>
    </source>
</evidence>
<feature type="domain" description="Transposase DDE" evidence="1">
    <location>
        <begin position="20"/>
        <end position="130"/>
    </location>
</feature>
<keyword evidence="3" id="KW-1185">Reference proteome</keyword>
<dbReference type="RefSeq" id="WP_248943472.1">
    <property type="nucleotide sequence ID" value="NZ_JAKIKS010000328.1"/>
</dbReference>
<gene>
    <name evidence="2" type="ORF">L2764_27340</name>
</gene>
<dbReference type="Pfam" id="PF13737">
    <property type="entry name" value="DDE_Tnp_1_5"/>
    <property type="match status" value="1"/>
</dbReference>
<proteinExistence type="predicted"/>
<dbReference type="EMBL" id="JAKIKS010000328">
    <property type="protein sequence ID" value="MCL1128050.1"/>
    <property type="molecule type" value="Genomic_DNA"/>
</dbReference>
<sequence>MGKAKNKITNWSDYNRALTQRGSITFWVDKSAIEAWTCTQHHGNRGRGFQFSDVAIETALMVKGIFSLPLRSLQGFLDSIFSLMDVPLRSPNYSSISKRAKTVEIKYRNPSRGAIRHIAIDSTGLKVFGEGEWKVKKHGSEKRRTWRKLHLAVDVDTHEVISAEVTLVNIGDSEVLPTLLNPLRRQISEVSADGAYDTKTCHKVLKQKKIKPLIPPRKNAGLWETGHPRNEAVTALKAGELKQWKVDTGYHDRSLSETGMYRYKTLTSGTLSLRCYDAQVGEAYANVKVINKVIRLGMPERNTNI</sequence>
<dbReference type="NCBIfam" id="NF033579">
    <property type="entry name" value="transpos_IS5_2"/>
    <property type="match status" value="1"/>
</dbReference>
<evidence type="ECO:0000259" key="1">
    <source>
        <dbReference type="Pfam" id="PF13737"/>
    </source>
</evidence>
<dbReference type="InterPro" id="IPR053520">
    <property type="entry name" value="Transposase_Tn903"/>
</dbReference>
<reference evidence="2 3" key="1">
    <citation type="submission" date="2022-01" db="EMBL/GenBank/DDBJ databases">
        <title>Whole genome-based taxonomy of the Shewanellaceae.</title>
        <authorList>
            <person name="Martin-Rodriguez A.J."/>
        </authorList>
    </citation>
    <scope>NUCLEOTIDE SEQUENCE [LARGE SCALE GENOMIC DNA]</scope>
    <source>
        <strain evidence="2 3">DSM 17177</strain>
    </source>
</reference>
<dbReference type="PANTHER" id="PTHR34631">
    <property type="match status" value="1"/>
</dbReference>
<dbReference type="InterPro" id="IPR053172">
    <property type="entry name" value="Tn903_transposase"/>
</dbReference>
<dbReference type="Proteomes" id="UP001203423">
    <property type="component" value="Unassembled WGS sequence"/>
</dbReference>
<dbReference type="PANTHER" id="PTHR34631:SF3">
    <property type="entry name" value="ISSOD12 TRANSPOSASE TNPA_ISSOD12"/>
    <property type="match status" value="1"/>
</dbReference>
<protein>
    <submittedName>
        <fullName evidence="2">IS5 family transposase</fullName>
    </submittedName>
</protein>
<comment type="caution">
    <text evidence="2">The sequence shown here is derived from an EMBL/GenBank/DDBJ whole genome shotgun (WGS) entry which is preliminary data.</text>
</comment>
<organism evidence="2 3">
    <name type="scientific">Shewanella surugensis</name>
    <dbReference type="NCBI Taxonomy" id="212020"/>
    <lineage>
        <taxon>Bacteria</taxon>
        <taxon>Pseudomonadati</taxon>
        <taxon>Pseudomonadota</taxon>
        <taxon>Gammaproteobacteria</taxon>
        <taxon>Alteromonadales</taxon>
        <taxon>Shewanellaceae</taxon>
        <taxon>Shewanella</taxon>
    </lineage>
</organism>
<accession>A0ABT0LKY7</accession>
<evidence type="ECO:0000313" key="2">
    <source>
        <dbReference type="EMBL" id="MCL1128050.1"/>
    </source>
</evidence>
<dbReference type="InterPro" id="IPR025668">
    <property type="entry name" value="Tnp_DDE_dom"/>
</dbReference>
<name>A0ABT0LKY7_9GAMM</name>